<comment type="caution">
    <text evidence="1">The sequence shown here is derived from an EMBL/GenBank/DDBJ whole genome shotgun (WGS) entry which is preliminary data.</text>
</comment>
<accession>A0ABW4C4T1</accession>
<dbReference type="Proteomes" id="UP001597282">
    <property type="component" value="Unassembled WGS sequence"/>
</dbReference>
<evidence type="ECO:0008006" key="3">
    <source>
        <dbReference type="Google" id="ProtNLM"/>
    </source>
</evidence>
<organism evidence="1 2">
    <name type="scientific">Kroppenstedtia sanguinis</name>
    <dbReference type="NCBI Taxonomy" id="1380684"/>
    <lineage>
        <taxon>Bacteria</taxon>
        <taxon>Bacillati</taxon>
        <taxon>Bacillota</taxon>
        <taxon>Bacilli</taxon>
        <taxon>Bacillales</taxon>
        <taxon>Thermoactinomycetaceae</taxon>
        <taxon>Kroppenstedtia</taxon>
    </lineage>
</organism>
<protein>
    <recommendedName>
        <fullName evidence="3">Transposase</fullName>
    </recommendedName>
</protein>
<proteinExistence type="predicted"/>
<reference evidence="2" key="1">
    <citation type="journal article" date="2019" name="Int. J. Syst. Evol. Microbiol.">
        <title>The Global Catalogue of Microorganisms (GCM) 10K type strain sequencing project: providing services to taxonomists for standard genome sequencing and annotation.</title>
        <authorList>
            <consortium name="The Broad Institute Genomics Platform"/>
            <consortium name="The Broad Institute Genome Sequencing Center for Infectious Disease"/>
            <person name="Wu L."/>
            <person name="Ma J."/>
        </authorList>
    </citation>
    <scope>NUCLEOTIDE SEQUENCE [LARGE SCALE GENOMIC DNA]</scope>
    <source>
        <strain evidence="2">S1</strain>
    </source>
</reference>
<name>A0ABW4C4T1_9BACL</name>
<keyword evidence="2" id="KW-1185">Reference proteome</keyword>
<gene>
    <name evidence="1" type="ORF">ACFQ4Y_01420</name>
</gene>
<sequence>MIRRLLKKEVRIHSHIVKPLKHQGIYKYHEYLRYLVKEEKRKQLPPMEWQEEQRGA</sequence>
<evidence type="ECO:0000313" key="2">
    <source>
        <dbReference type="Proteomes" id="UP001597282"/>
    </source>
</evidence>
<dbReference type="EMBL" id="JBHTNU010000001">
    <property type="protein sequence ID" value="MFD1425593.1"/>
    <property type="molecule type" value="Genomic_DNA"/>
</dbReference>
<evidence type="ECO:0000313" key="1">
    <source>
        <dbReference type="EMBL" id="MFD1425593.1"/>
    </source>
</evidence>